<proteinExistence type="predicted"/>
<name>A0ABV8LAH2_9NOCA</name>
<sequence length="43" mass="4496">MLGDKGYQGAQGVLTRYKGRGKPDAQKIANLAMLGFVGGANRS</sequence>
<protein>
    <recommendedName>
        <fullName evidence="3">DDE superfamily endonuclease</fullName>
    </recommendedName>
</protein>
<evidence type="ECO:0008006" key="3">
    <source>
        <dbReference type="Google" id="ProtNLM"/>
    </source>
</evidence>
<evidence type="ECO:0000313" key="1">
    <source>
        <dbReference type="EMBL" id="MFC4127861.1"/>
    </source>
</evidence>
<evidence type="ECO:0000313" key="2">
    <source>
        <dbReference type="Proteomes" id="UP001595767"/>
    </source>
</evidence>
<dbReference type="EMBL" id="JBHSBA010000015">
    <property type="protein sequence ID" value="MFC4127861.1"/>
    <property type="molecule type" value="Genomic_DNA"/>
</dbReference>
<accession>A0ABV8LAH2</accession>
<keyword evidence="2" id="KW-1185">Reference proteome</keyword>
<dbReference type="RefSeq" id="WP_378553573.1">
    <property type="nucleotide sequence ID" value="NZ_JBHSBA010000015.1"/>
</dbReference>
<gene>
    <name evidence="1" type="ORF">ACFOW8_23320</name>
</gene>
<dbReference type="Proteomes" id="UP001595767">
    <property type="component" value="Unassembled WGS sequence"/>
</dbReference>
<organism evidence="1 2">
    <name type="scientific">Nocardia rhizosphaerae</name>
    <dbReference type="NCBI Taxonomy" id="1691571"/>
    <lineage>
        <taxon>Bacteria</taxon>
        <taxon>Bacillati</taxon>
        <taxon>Actinomycetota</taxon>
        <taxon>Actinomycetes</taxon>
        <taxon>Mycobacteriales</taxon>
        <taxon>Nocardiaceae</taxon>
        <taxon>Nocardia</taxon>
    </lineage>
</organism>
<comment type="caution">
    <text evidence="1">The sequence shown here is derived from an EMBL/GenBank/DDBJ whole genome shotgun (WGS) entry which is preliminary data.</text>
</comment>
<reference evidence="2" key="1">
    <citation type="journal article" date="2019" name="Int. J. Syst. Evol. Microbiol.">
        <title>The Global Catalogue of Microorganisms (GCM) 10K type strain sequencing project: providing services to taxonomists for standard genome sequencing and annotation.</title>
        <authorList>
            <consortium name="The Broad Institute Genomics Platform"/>
            <consortium name="The Broad Institute Genome Sequencing Center for Infectious Disease"/>
            <person name="Wu L."/>
            <person name="Ma J."/>
        </authorList>
    </citation>
    <scope>NUCLEOTIDE SEQUENCE [LARGE SCALE GENOMIC DNA]</scope>
    <source>
        <strain evidence="2">CGMCC 4.7204</strain>
    </source>
</reference>